<evidence type="ECO:0000313" key="1">
    <source>
        <dbReference type="EMBL" id="KAF3889145.1"/>
    </source>
</evidence>
<evidence type="ECO:0000313" key="2">
    <source>
        <dbReference type="Proteomes" id="UP000029738"/>
    </source>
</evidence>
<dbReference type="Proteomes" id="UP000029738">
    <property type="component" value="Unassembled WGS sequence"/>
</dbReference>
<accession>A0A8S9T9R1</accession>
<keyword evidence="2" id="KW-1185">Reference proteome</keyword>
<dbReference type="EMBL" id="JHEG04000001">
    <property type="protein sequence ID" value="KAF3889145.1"/>
    <property type="molecule type" value="Genomic_DNA"/>
</dbReference>
<dbReference type="RefSeq" id="WP_153021442.1">
    <property type="nucleotide sequence ID" value="NZ_JHEG04000001.1"/>
</dbReference>
<dbReference type="OrthoDB" id="652877at2"/>
<proteinExistence type="predicted"/>
<organism evidence="1 2">
    <name type="scientific">Tolypothrix bouteillei VB521301</name>
    <dbReference type="NCBI Taxonomy" id="1479485"/>
    <lineage>
        <taxon>Bacteria</taxon>
        <taxon>Bacillati</taxon>
        <taxon>Cyanobacteriota</taxon>
        <taxon>Cyanophyceae</taxon>
        <taxon>Nostocales</taxon>
        <taxon>Tolypothrichaceae</taxon>
        <taxon>Tolypothrix</taxon>
    </lineage>
</organism>
<name>A0A8S9T9R1_9CYAN</name>
<dbReference type="AlphaFoldDB" id="A0A8S9T9R1"/>
<reference evidence="1" key="1">
    <citation type="journal article" date="2015" name="Genome Announc.">
        <title>Draft Genome Sequence of Tolypothrix boutellei Strain VB521301.</title>
        <authorList>
            <person name="Chandrababunaidu M.M."/>
            <person name="Singh D."/>
            <person name="Sen D."/>
            <person name="Bhan S."/>
            <person name="Das S."/>
            <person name="Gupta A."/>
            <person name="Adhikary S.P."/>
            <person name="Tripathy S."/>
        </authorList>
    </citation>
    <scope>NUCLEOTIDE SEQUENCE</scope>
    <source>
        <strain evidence="1">VB521301</strain>
    </source>
</reference>
<comment type="caution">
    <text evidence="1">The sequence shown here is derived from an EMBL/GenBank/DDBJ whole genome shotgun (WGS) entry which is preliminary data.</text>
</comment>
<protein>
    <submittedName>
        <fullName evidence="1">Uncharacterized protein</fullName>
    </submittedName>
</protein>
<reference evidence="1" key="2">
    <citation type="submission" date="2019-11" db="EMBL/GenBank/DDBJ databases">
        <title>Improved Assembly of Tolypothrix boutellei genome.</title>
        <authorList>
            <person name="Sarangi A.N."/>
            <person name="Mukherjee M."/>
            <person name="Ghosh S."/>
            <person name="Singh D."/>
            <person name="Das A."/>
            <person name="Kant S."/>
            <person name="Prusty A."/>
            <person name="Tripathy S."/>
        </authorList>
    </citation>
    <scope>NUCLEOTIDE SEQUENCE</scope>
    <source>
        <strain evidence="1">VB521301</strain>
    </source>
</reference>
<sequence>MQCMSDRANYAYLDKKQNLRTYVDRWCIGRIGTWLFSGPPEAISDLRSMRPDPGYLLDEVWCDSAVLVDEYNKVLKFFIGPEAKGWSFNYPLIQATVLIVREHWVDWTVNWAYRGIAEISEYIGLNPKFVIPKHYLNFEAINIKEVSSYIEIDPREFDFDTGELLYIESRWIESFITVKYLDSSIHDYCFPWNIENILLLGSQLLQILQAKQSTFALPSEPPNYRGDGSHDRIESGACIDEINKKITVWWQKPRERRYILEKISRIWTGWSVEQVLGGLQQQYELSNRNFPDLTMSPEQAREIMRNHFR</sequence>
<gene>
    <name evidence="1" type="ORF">DA73_0400029440</name>
</gene>